<keyword evidence="5" id="KW-1185">Reference proteome</keyword>
<reference evidence="4" key="3">
    <citation type="submission" date="2025-09" db="UniProtKB">
        <authorList>
            <consortium name="Ensembl"/>
        </authorList>
    </citation>
    <scope>IDENTIFICATION</scope>
    <source>
        <strain evidence="4">Hd-rR</strain>
    </source>
</reference>
<dbReference type="InterPro" id="IPR052835">
    <property type="entry name" value="Nepro"/>
</dbReference>
<evidence type="ECO:0000256" key="2">
    <source>
        <dbReference type="SAM" id="Phobius"/>
    </source>
</evidence>
<feature type="transmembrane region" description="Helical" evidence="2">
    <location>
        <begin position="7"/>
        <end position="32"/>
    </location>
</feature>
<feature type="domain" description="Nucleolus and neural progenitor protein-like N-terminal" evidence="3">
    <location>
        <begin position="148"/>
        <end position="193"/>
    </location>
</feature>
<keyword evidence="2" id="KW-1133">Transmembrane helix</keyword>
<dbReference type="GeneTree" id="ENSGT00390000007644"/>
<dbReference type="AlphaFoldDB" id="A0A3B3HZW3"/>
<feature type="region of interest" description="Disordered" evidence="1">
    <location>
        <begin position="214"/>
        <end position="255"/>
    </location>
</feature>
<feature type="region of interest" description="Disordered" evidence="1">
    <location>
        <begin position="391"/>
        <end position="430"/>
    </location>
</feature>
<evidence type="ECO:0000313" key="4">
    <source>
        <dbReference type="Ensembl" id="ENSORLP00000037246.1"/>
    </source>
</evidence>
<reference evidence="4 5" key="1">
    <citation type="journal article" date="2007" name="Nature">
        <title>The medaka draft genome and insights into vertebrate genome evolution.</title>
        <authorList>
            <person name="Kasahara M."/>
            <person name="Naruse K."/>
            <person name="Sasaki S."/>
            <person name="Nakatani Y."/>
            <person name="Qu W."/>
            <person name="Ahsan B."/>
            <person name="Yamada T."/>
            <person name="Nagayasu Y."/>
            <person name="Doi K."/>
            <person name="Kasai Y."/>
            <person name="Jindo T."/>
            <person name="Kobayashi D."/>
            <person name="Shimada A."/>
            <person name="Toyoda A."/>
            <person name="Kuroki Y."/>
            <person name="Fujiyama A."/>
            <person name="Sasaki T."/>
            <person name="Shimizu A."/>
            <person name="Asakawa S."/>
            <person name="Shimizu N."/>
            <person name="Hashimoto S."/>
            <person name="Yang J."/>
            <person name="Lee Y."/>
            <person name="Matsushima K."/>
            <person name="Sugano S."/>
            <person name="Sakaizumi M."/>
            <person name="Narita T."/>
            <person name="Ohishi K."/>
            <person name="Haga S."/>
            <person name="Ohta F."/>
            <person name="Nomoto H."/>
            <person name="Nogata K."/>
            <person name="Morishita T."/>
            <person name="Endo T."/>
            <person name="Shin-I T."/>
            <person name="Takeda H."/>
            <person name="Morishita S."/>
            <person name="Kohara Y."/>
        </authorList>
    </citation>
    <scope>NUCLEOTIDE SEQUENCE [LARGE SCALE GENOMIC DNA]</scope>
    <source>
        <strain evidence="4 5">Hd-rR</strain>
    </source>
</reference>
<proteinExistence type="predicted"/>
<dbReference type="Pfam" id="PF14780">
    <property type="entry name" value="NEPRO_N"/>
    <property type="match status" value="1"/>
</dbReference>
<reference evidence="4" key="2">
    <citation type="submission" date="2025-08" db="UniProtKB">
        <authorList>
            <consortium name="Ensembl"/>
        </authorList>
    </citation>
    <scope>IDENTIFICATION</scope>
    <source>
        <strain evidence="4">Hd-rR</strain>
    </source>
</reference>
<dbReference type="PANTHER" id="PTHR34761:SF1">
    <property type="entry name" value="NUCLEOLUS AND NEURAL PROGENITOR PROTEIN"/>
    <property type="match status" value="1"/>
</dbReference>
<evidence type="ECO:0000259" key="3">
    <source>
        <dbReference type="Pfam" id="PF14780"/>
    </source>
</evidence>
<dbReference type="Ensembl" id="ENSORLT00000042099.1">
    <property type="protein sequence ID" value="ENSORLP00000037246.1"/>
    <property type="gene ID" value="ENSORLG00000020437.2"/>
</dbReference>
<organism evidence="4 5">
    <name type="scientific">Oryzias latipes</name>
    <name type="common">Japanese rice fish</name>
    <name type="synonym">Japanese killifish</name>
    <dbReference type="NCBI Taxonomy" id="8090"/>
    <lineage>
        <taxon>Eukaryota</taxon>
        <taxon>Metazoa</taxon>
        <taxon>Chordata</taxon>
        <taxon>Craniata</taxon>
        <taxon>Vertebrata</taxon>
        <taxon>Euteleostomi</taxon>
        <taxon>Actinopterygii</taxon>
        <taxon>Neopterygii</taxon>
        <taxon>Teleostei</taxon>
        <taxon>Neoteleostei</taxon>
        <taxon>Acanthomorphata</taxon>
        <taxon>Ovalentaria</taxon>
        <taxon>Atherinomorphae</taxon>
        <taxon>Beloniformes</taxon>
        <taxon>Adrianichthyidae</taxon>
        <taxon>Oryziinae</taxon>
        <taxon>Oryzias</taxon>
    </lineage>
</organism>
<accession>A0A3B3HZW3</accession>
<sequence length="452" mass="51110">MSLRVGVGGLALPVCFFFFLPQCVFPPCFVFFTTPPRPVMVDGVYLFILITMVSTSPSFPQLSAGRAQDLGLLGVNIEINFCSSSDVGHARVDEGRLAVTRRSSGFFCLYMLGSSCFFCCHFLFPTRFLFGSHVSFHFTVSFPSTDIWFRLSRQQLRCEEFIVLNVVITSMLSRLWVIFRGMLSGLSALYPPLLELLGDVSRARPMPYLAQNSLPADLPATPGPSRSVLPRKHPTVGAAQQTRGRQSGKKASWRRREDLGVAVERDLENHTDIKPCFNIFRKAKPLQEEKELTFRKQLREARSFACLSAHLQDMIVWFKSHRMQREKRLLTFLHLKCLKMKCLEAAGHDVHRKLRFLRQEVSWASSPPGSARKRLHFCAVIRRRRSARSLLGSRRGRRLPGGGGRRKAPTVKPRKTAVTELNRDEQQSRPELALQTTGSHDDIDAIFASVGL</sequence>
<protein>
    <recommendedName>
        <fullName evidence="3">Nucleolus and neural progenitor protein-like N-terminal domain-containing protein</fullName>
    </recommendedName>
</protein>
<feature type="transmembrane region" description="Helical" evidence="2">
    <location>
        <begin position="106"/>
        <end position="124"/>
    </location>
</feature>
<keyword evidence="2" id="KW-0812">Transmembrane</keyword>
<dbReference type="PANTHER" id="PTHR34761">
    <property type="entry name" value="NUCLEOLUS AND NEURAL PROGENITOR PROTEIN"/>
    <property type="match status" value="1"/>
</dbReference>
<evidence type="ECO:0000256" key="1">
    <source>
        <dbReference type="SAM" id="MobiDB-lite"/>
    </source>
</evidence>
<dbReference type="Bgee" id="ENSORLG00000020437">
    <property type="expression patterns" value="Expressed in gastrula and 14 other cell types or tissues"/>
</dbReference>
<name>A0A3B3HZW3_ORYLA</name>
<dbReference type="Proteomes" id="UP000001038">
    <property type="component" value="Chromosome 12"/>
</dbReference>
<evidence type="ECO:0000313" key="5">
    <source>
        <dbReference type="Proteomes" id="UP000001038"/>
    </source>
</evidence>
<keyword evidence="2" id="KW-0472">Membrane</keyword>
<gene>
    <name evidence="4" type="primary">nepro</name>
</gene>
<dbReference type="InterPro" id="IPR027951">
    <property type="entry name" value="Nepro_N"/>
</dbReference>
<feature type="compositionally biased region" description="Basic residues" evidence="1">
    <location>
        <begin position="394"/>
        <end position="415"/>
    </location>
</feature>